<evidence type="ECO:0000256" key="1">
    <source>
        <dbReference type="SAM" id="Phobius"/>
    </source>
</evidence>
<dbReference type="PANTHER" id="PTHR39948">
    <property type="entry name" value="GEO11419P1"/>
    <property type="match status" value="1"/>
</dbReference>
<keyword evidence="1" id="KW-0472">Membrane</keyword>
<dbReference type="PANTHER" id="PTHR39948:SF1">
    <property type="entry name" value="GEO11419P1"/>
    <property type="match status" value="1"/>
</dbReference>
<keyword evidence="1" id="KW-1133">Transmembrane helix</keyword>
<gene>
    <name evidence="2" type="ORF">DPMN_173569</name>
</gene>
<reference evidence="2" key="1">
    <citation type="journal article" date="2019" name="bioRxiv">
        <title>The Genome of the Zebra Mussel, Dreissena polymorpha: A Resource for Invasive Species Research.</title>
        <authorList>
            <person name="McCartney M.A."/>
            <person name="Auch B."/>
            <person name="Kono T."/>
            <person name="Mallez S."/>
            <person name="Zhang Y."/>
            <person name="Obille A."/>
            <person name="Becker A."/>
            <person name="Abrahante J.E."/>
            <person name="Garbe J."/>
            <person name="Badalamenti J.P."/>
            <person name="Herman A."/>
            <person name="Mangelson H."/>
            <person name="Liachko I."/>
            <person name="Sullivan S."/>
            <person name="Sone E.D."/>
            <person name="Koren S."/>
            <person name="Silverstein K.A.T."/>
            <person name="Beckman K.B."/>
            <person name="Gohl D.M."/>
        </authorList>
    </citation>
    <scope>NUCLEOTIDE SEQUENCE</scope>
    <source>
        <strain evidence="2">Duluth1</strain>
        <tissue evidence="2">Whole animal</tissue>
    </source>
</reference>
<protein>
    <submittedName>
        <fullName evidence="2">Uncharacterized protein</fullName>
    </submittedName>
</protein>
<evidence type="ECO:0000313" key="3">
    <source>
        <dbReference type="Proteomes" id="UP000828390"/>
    </source>
</evidence>
<comment type="caution">
    <text evidence="2">The sequence shown here is derived from an EMBL/GenBank/DDBJ whole genome shotgun (WGS) entry which is preliminary data.</text>
</comment>
<accession>A0A9D4E2Y0</accession>
<reference evidence="2" key="2">
    <citation type="submission" date="2020-11" db="EMBL/GenBank/DDBJ databases">
        <authorList>
            <person name="McCartney M.A."/>
            <person name="Auch B."/>
            <person name="Kono T."/>
            <person name="Mallez S."/>
            <person name="Becker A."/>
            <person name="Gohl D.M."/>
            <person name="Silverstein K.A.T."/>
            <person name="Koren S."/>
            <person name="Bechman K.B."/>
            <person name="Herman A."/>
            <person name="Abrahante J.E."/>
            <person name="Garbe J."/>
        </authorList>
    </citation>
    <scope>NUCLEOTIDE SEQUENCE</scope>
    <source>
        <strain evidence="2">Duluth1</strain>
        <tissue evidence="2">Whole animal</tissue>
    </source>
</reference>
<keyword evidence="3" id="KW-1185">Reference proteome</keyword>
<dbReference type="Proteomes" id="UP000828390">
    <property type="component" value="Unassembled WGS sequence"/>
</dbReference>
<dbReference type="EMBL" id="JAIWYP010000009">
    <property type="protein sequence ID" value="KAH3772231.1"/>
    <property type="molecule type" value="Genomic_DNA"/>
</dbReference>
<sequence length="88" mass="9706">MGVGAGEGQGRGRGGLCPGILWGILWFLILWFIGWPVAFFVAWWYVFLLPFSACCDCMKTVCEFLIKVVQLPLTCAENMIAMKPLCGG</sequence>
<keyword evidence="1" id="KW-0812">Transmembrane</keyword>
<feature type="transmembrane region" description="Helical" evidence="1">
    <location>
        <begin position="20"/>
        <end position="46"/>
    </location>
</feature>
<evidence type="ECO:0000313" key="2">
    <source>
        <dbReference type="EMBL" id="KAH3772231.1"/>
    </source>
</evidence>
<organism evidence="2 3">
    <name type="scientific">Dreissena polymorpha</name>
    <name type="common">Zebra mussel</name>
    <name type="synonym">Mytilus polymorpha</name>
    <dbReference type="NCBI Taxonomy" id="45954"/>
    <lineage>
        <taxon>Eukaryota</taxon>
        <taxon>Metazoa</taxon>
        <taxon>Spiralia</taxon>
        <taxon>Lophotrochozoa</taxon>
        <taxon>Mollusca</taxon>
        <taxon>Bivalvia</taxon>
        <taxon>Autobranchia</taxon>
        <taxon>Heteroconchia</taxon>
        <taxon>Euheterodonta</taxon>
        <taxon>Imparidentia</taxon>
        <taxon>Neoheterodontei</taxon>
        <taxon>Myida</taxon>
        <taxon>Dreissenoidea</taxon>
        <taxon>Dreissenidae</taxon>
        <taxon>Dreissena</taxon>
    </lineage>
</organism>
<proteinExistence type="predicted"/>
<dbReference type="AlphaFoldDB" id="A0A9D4E2Y0"/>
<name>A0A9D4E2Y0_DREPO</name>